<dbReference type="CDD" id="cd20169">
    <property type="entry name" value="Peptidase_M90_mtfA"/>
    <property type="match status" value="1"/>
</dbReference>
<accession>A0A0B0ESE4</accession>
<dbReference type="GO" id="GO:0005829">
    <property type="term" value="C:cytosol"/>
    <property type="evidence" value="ECO:0007669"/>
    <property type="project" value="TreeGrafter"/>
</dbReference>
<dbReference type="Proteomes" id="UP000030652">
    <property type="component" value="Unassembled WGS sequence"/>
</dbReference>
<dbReference type="Gene3D" id="3.40.390.10">
    <property type="entry name" value="Collagenase (Catalytic Domain)"/>
    <property type="match status" value="1"/>
</dbReference>
<dbReference type="InterPro" id="IPR010384">
    <property type="entry name" value="MtfA_fam"/>
</dbReference>
<dbReference type="eggNOG" id="COG3228">
    <property type="taxonomic scope" value="Bacteria"/>
</dbReference>
<proteinExistence type="predicted"/>
<dbReference type="SUPFAM" id="SSF55486">
    <property type="entry name" value="Metalloproteases ('zincins'), catalytic domain"/>
    <property type="match status" value="1"/>
</dbReference>
<gene>
    <name evidence="1" type="primary">mtfA</name>
    <name evidence="1" type="ORF">SCABRO_00637</name>
</gene>
<name>A0A0B0ESE4_9BACT</name>
<dbReference type="PATRIC" id="fig|237368.3.peg.691"/>
<dbReference type="PANTHER" id="PTHR30164:SF2">
    <property type="entry name" value="PROTEIN MTFA"/>
    <property type="match status" value="1"/>
</dbReference>
<dbReference type="Gene3D" id="1.10.472.150">
    <property type="entry name" value="Glucose-regulated metallo-peptidase M90, N-terminal domain"/>
    <property type="match status" value="1"/>
</dbReference>
<sequence>MFGFRQRRRKRLRMAPFPADWLIIVERNVPIYRYLPEADQKELQSHILIFLDEKKFEGCGGLEINDEIKVTIAAQACILLLHRKTNYYHALKSIVVYPTAYVAHESRPVGNGIVAEGESVRLGESWHRGAVVLSWNDVLYGAADIHDGHNVVFHEFAHQIDHDGSESQGSPVMEKRSMYLAWARILGAEYARLRKDNEHGRRTVMDRYGATNPAEFFAVATECFFEKPLQLKQKHPELYEEFMLYYQQDPAEFYLSGKRIP</sequence>
<dbReference type="EMBL" id="JRYO01000046">
    <property type="protein sequence ID" value="KHE93595.1"/>
    <property type="molecule type" value="Genomic_DNA"/>
</dbReference>
<organism evidence="1">
    <name type="scientific">Candidatus Scalindua brodae</name>
    <dbReference type="NCBI Taxonomy" id="237368"/>
    <lineage>
        <taxon>Bacteria</taxon>
        <taxon>Pseudomonadati</taxon>
        <taxon>Planctomycetota</taxon>
        <taxon>Candidatus Brocadiia</taxon>
        <taxon>Candidatus Brocadiales</taxon>
        <taxon>Candidatus Scalinduaceae</taxon>
        <taxon>Candidatus Scalindua</taxon>
    </lineage>
</organism>
<dbReference type="Pfam" id="PF06167">
    <property type="entry name" value="Peptidase_M90"/>
    <property type="match status" value="1"/>
</dbReference>
<reference evidence="1" key="1">
    <citation type="submission" date="2014-10" db="EMBL/GenBank/DDBJ databases">
        <title>Draft genome of anammox bacterium scalindua brodae, obtained using differential coverage binning of sequence data from two enrichment reactors.</title>
        <authorList>
            <person name="Speth D.R."/>
            <person name="Russ L."/>
            <person name="Kartal B."/>
            <person name="Op den Camp H.J."/>
            <person name="Dutilh B.E."/>
            <person name="Jetten M.S."/>
        </authorList>
    </citation>
    <scope>NUCLEOTIDE SEQUENCE [LARGE SCALE GENOMIC DNA]</scope>
    <source>
        <strain evidence="1">RU1</strain>
    </source>
</reference>
<comment type="caution">
    <text evidence="1">The sequence shown here is derived from an EMBL/GenBank/DDBJ whole genome shotgun (WGS) entry which is preliminary data.</text>
</comment>
<dbReference type="InterPro" id="IPR042252">
    <property type="entry name" value="MtfA_N"/>
</dbReference>
<dbReference type="PANTHER" id="PTHR30164">
    <property type="entry name" value="MTFA PEPTIDASE"/>
    <property type="match status" value="1"/>
</dbReference>
<dbReference type="AlphaFoldDB" id="A0A0B0ESE4"/>
<evidence type="ECO:0000313" key="1">
    <source>
        <dbReference type="EMBL" id="KHE93595.1"/>
    </source>
</evidence>
<dbReference type="InterPro" id="IPR024079">
    <property type="entry name" value="MetalloPept_cat_dom_sf"/>
</dbReference>
<dbReference type="GO" id="GO:0008237">
    <property type="term" value="F:metallopeptidase activity"/>
    <property type="evidence" value="ECO:0007669"/>
    <property type="project" value="InterPro"/>
</dbReference>
<dbReference type="GO" id="GO:0004177">
    <property type="term" value="F:aminopeptidase activity"/>
    <property type="evidence" value="ECO:0007669"/>
    <property type="project" value="TreeGrafter"/>
</dbReference>
<protein>
    <submittedName>
        <fullName evidence="1">Protein MtfA</fullName>
    </submittedName>
</protein>